<protein>
    <submittedName>
        <fullName evidence="1">Uncharacterized protein</fullName>
    </submittedName>
</protein>
<sequence length="178" mass="19028">MATTNTQGKISIEVEPYALKNLFTLLNSLDKEAQGRVRDAAQPLSKRLAGQLIQSADSSRTPQARLVALSISTPRDRVIKVSIGGSKKVGRGYGGVPSKSGKKKVKLSSAPAGALLWGSEHGSHPGVDSMGRKYSMRFGVGRSKYGYWIAPVVDDYVPIVAKEYVSIIQGIANDLGLN</sequence>
<name>A0A6J5T3L0_9CAUD</name>
<proteinExistence type="predicted"/>
<dbReference type="EMBL" id="LR797510">
    <property type="protein sequence ID" value="CAB4222160.1"/>
    <property type="molecule type" value="Genomic_DNA"/>
</dbReference>
<accession>A0A6J5T3L0</accession>
<evidence type="ECO:0000313" key="1">
    <source>
        <dbReference type="EMBL" id="CAB4222160.1"/>
    </source>
</evidence>
<reference evidence="1" key="1">
    <citation type="submission" date="2020-05" db="EMBL/GenBank/DDBJ databases">
        <authorList>
            <person name="Chiriac C."/>
            <person name="Salcher M."/>
            <person name="Ghai R."/>
            <person name="Kavagutti S V."/>
        </authorList>
    </citation>
    <scope>NUCLEOTIDE SEQUENCE</scope>
</reference>
<organism evidence="1">
    <name type="scientific">uncultured Caudovirales phage</name>
    <dbReference type="NCBI Taxonomy" id="2100421"/>
    <lineage>
        <taxon>Viruses</taxon>
        <taxon>Duplodnaviria</taxon>
        <taxon>Heunggongvirae</taxon>
        <taxon>Uroviricota</taxon>
        <taxon>Caudoviricetes</taxon>
        <taxon>Peduoviridae</taxon>
        <taxon>Maltschvirus</taxon>
        <taxon>Maltschvirus maltsch</taxon>
    </lineage>
</organism>
<gene>
    <name evidence="1" type="ORF">UFOVP1656_14</name>
</gene>